<sequence>MSKVCLCRGVTEEKIIKVVKAGATTFQDVKEETGAGTGGCNGDRCRYKIESLIKDNK</sequence>
<proteinExistence type="predicted"/>
<evidence type="ECO:0000313" key="3">
    <source>
        <dbReference type="Proteomes" id="UP000239471"/>
    </source>
</evidence>
<keyword evidence="3" id="KW-1185">Reference proteome</keyword>
<evidence type="ECO:0000313" key="2">
    <source>
        <dbReference type="EMBL" id="PRR79786.1"/>
    </source>
</evidence>
<dbReference type="InterPro" id="IPR041854">
    <property type="entry name" value="BFD-like_2Fe2S-bd_dom_sf"/>
</dbReference>
<dbReference type="Proteomes" id="UP000239471">
    <property type="component" value="Unassembled WGS sequence"/>
</dbReference>
<feature type="domain" description="BFD-like [2Fe-2S]-binding" evidence="1">
    <location>
        <begin position="4"/>
        <end position="54"/>
    </location>
</feature>
<dbReference type="AlphaFoldDB" id="A0A2T0B7C6"/>
<dbReference type="RefSeq" id="WP_106061099.1">
    <property type="nucleotide sequence ID" value="NZ_PVXQ01000055.1"/>
</dbReference>
<dbReference type="Gene3D" id="1.10.10.1100">
    <property type="entry name" value="BFD-like [2Fe-2S]-binding domain"/>
    <property type="match status" value="1"/>
</dbReference>
<dbReference type="EMBL" id="PVXQ01000055">
    <property type="protein sequence ID" value="PRR79786.1"/>
    <property type="molecule type" value="Genomic_DNA"/>
</dbReference>
<organism evidence="2 3">
    <name type="scientific">Clostridium vincentii</name>
    <dbReference type="NCBI Taxonomy" id="52704"/>
    <lineage>
        <taxon>Bacteria</taxon>
        <taxon>Bacillati</taxon>
        <taxon>Bacillota</taxon>
        <taxon>Clostridia</taxon>
        <taxon>Eubacteriales</taxon>
        <taxon>Clostridiaceae</taxon>
        <taxon>Clostridium</taxon>
    </lineage>
</organism>
<reference evidence="2 3" key="1">
    <citation type="submission" date="2018-03" db="EMBL/GenBank/DDBJ databases">
        <title>Genome sequence of Clostridium vincentii DSM 10228.</title>
        <authorList>
            <person name="Poehlein A."/>
            <person name="Daniel R."/>
        </authorList>
    </citation>
    <scope>NUCLEOTIDE SEQUENCE [LARGE SCALE GENOMIC DNA]</scope>
    <source>
        <strain evidence="2 3">DSM 10228</strain>
    </source>
</reference>
<dbReference type="InterPro" id="IPR007419">
    <property type="entry name" value="BFD-like_2Fe2S-bd_dom"/>
</dbReference>
<dbReference type="Pfam" id="PF04324">
    <property type="entry name" value="Fer2_BFD"/>
    <property type="match status" value="1"/>
</dbReference>
<dbReference type="OrthoDB" id="1629586at2"/>
<name>A0A2T0B7C6_9CLOT</name>
<accession>A0A2T0B7C6</accession>
<evidence type="ECO:0000259" key="1">
    <source>
        <dbReference type="Pfam" id="PF04324"/>
    </source>
</evidence>
<gene>
    <name evidence="2" type="ORF">CLVI_32320</name>
</gene>
<protein>
    <submittedName>
        <fullName evidence="2">BFD-like [2Fe-2S] binding domain protein</fullName>
    </submittedName>
</protein>
<comment type="caution">
    <text evidence="2">The sequence shown here is derived from an EMBL/GenBank/DDBJ whole genome shotgun (WGS) entry which is preliminary data.</text>
</comment>